<dbReference type="InterPro" id="IPR004165">
    <property type="entry name" value="CoA_trans_fam_I"/>
</dbReference>
<dbReference type="Proteomes" id="UP000002565">
    <property type="component" value="Chromosome 2"/>
</dbReference>
<organism evidence="3 4">
    <name type="scientific">Brucella abortus (strain S19)</name>
    <dbReference type="NCBI Taxonomy" id="430066"/>
    <lineage>
        <taxon>Bacteria</taxon>
        <taxon>Pseudomonadati</taxon>
        <taxon>Pseudomonadota</taxon>
        <taxon>Alphaproteobacteria</taxon>
        <taxon>Hyphomicrobiales</taxon>
        <taxon>Brucellaceae</taxon>
        <taxon>Brucella/Ochrobactrum group</taxon>
        <taxon>Brucella</taxon>
    </lineage>
</organism>
<evidence type="ECO:0000256" key="2">
    <source>
        <dbReference type="ARBA" id="ARBA00022679"/>
    </source>
</evidence>
<dbReference type="GO" id="GO:0008410">
    <property type="term" value="F:CoA-transferase activity"/>
    <property type="evidence" value="ECO:0007669"/>
    <property type="project" value="InterPro"/>
</dbReference>
<dbReference type="InterPro" id="IPR037171">
    <property type="entry name" value="NagB/RpiA_transferase-like"/>
</dbReference>
<dbReference type="Pfam" id="PF01144">
    <property type="entry name" value="CoA_trans"/>
    <property type="match status" value="1"/>
</dbReference>
<dbReference type="InterPro" id="IPR004163">
    <property type="entry name" value="CoA_transf_BS"/>
</dbReference>
<dbReference type="PROSITE" id="PS01273">
    <property type="entry name" value="COA_TRANSF_1"/>
    <property type="match status" value="1"/>
</dbReference>
<dbReference type="Gene3D" id="3.40.1080.10">
    <property type="entry name" value="Glutaconate Coenzyme A-transferase"/>
    <property type="match status" value="1"/>
</dbReference>
<gene>
    <name evidence="3" type="ordered locus">BAbS19_II05650</name>
</gene>
<evidence type="ECO:0000313" key="4">
    <source>
        <dbReference type="Proteomes" id="UP000002565"/>
    </source>
</evidence>
<name>A0A0F6AUP7_BRUA1</name>
<dbReference type="HOGENOM" id="CLU_019942_2_1_5"/>
<reference evidence="3 4" key="1">
    <citation type="journal article" date="2008" name="PLoS ONE">
        <title>Genome sequence of Brucella abortus vaccine strain S19 compared to virulent strains yields candidate virulence genes.</title>
        <authorList>
            <person name="Crasta O.R."/>
            <person name="Folkerts O."/>
            <person name="Fei Z."/>
            <person name="Mane S.P."/>
            <person name="Evans C."/>
            <person name="Martino-Catt S."/>
            <person name="Bricker B."/>
            <person name="Yu G."/>
            <person name="Du L."/>
            <person name="Sobral B.W."/>
        </authorList>
    </citation>
    <scope>NUCLEOTIDE SEQUENCE [LARGE SCALE GENOMIC DNA]</scope>
    <source>
        <strain evidence="3 4">S19</strain>
    </source>
</reference>
<evidence type="ECO:0000313" key="3">
    <source>
        <dbReference type="EMBL" id="ACD74060.1"/>
    </source>
</evidence>
<dbReference type="AlphaFoldDB" id="A0A0F6AUP7"/>
<dbReference type="KEGG" id="bmc:BAbS19_II05650"/>
<keyword evidence="2 3" id="KW-0808">Transferase</keyword>
<dbReference type="SMART" id="SM00882">
    <property type="entry name" value="CoA_trans"/>
    <property type="match status" value="1"/>
</dbReference>
<dbReference type="EMBL" id="CP000888">
    <property type="protein sequence ID" value="ACD74060.1"/>
    <property type="molecule type" value="Genomic_DNA"/>
</dbReference>
<protein>
    <submittedName>
        <fullName evidence="3">Coenzyme A transferase 1</fullName>
    </submittedName>
</protein>
<dbReference type="NCBIfam" id="TIGR02429">
    <property type="entry name" value="pcaI_scoA_fam"/>
    <property type="match status" value="1"/>
</dbReference>
<dbReference type="SUPFAM" id="SSF100950">
    <property type="entry name" value="NagB/RpiA/CoA transferase-like"/>
    <property type="match status" value="1"/>
</dbReference>
<dbReference type="PANTHER" id="PTHR13707">
    <property type="entry name" value="KETOACID-COENZYME A TRANSFERASE"/>
    <property type="match status" value="1"/>
</dbReference>
<comment type="similarity">
    <text evidence="1">Belongs to the 3-oxoacid CoA-transferase subunit A family.</text>
</comment>
<dbReference type="PANTHER" id="PTHR13707:SF60">
    <property type="entry name" value="ACETATE COA-TRANSFERASE SUBUNIT ALPHA"/>
    <property type="match status" value="1"/>
</dbReference>
<accession>A0A0F6AUP7</accession>
<sequence>MNKCQIAHKLIDPVKSRWINRGGSRPPARTKAWRGLWAFSRRGEVEEMFMDKRIGSAAEAVAEIGDGATVMIGGFGGSGAPIELIHALTDKESKGLTVINNNAGNGRIGIAAMIDAGMVRKMICSFPRSSDPRAFTDRYLAGEIELELVPQGTLAERIRAGGAGIPAFYTPTAYGTELADGKVIAEFDGRPYVQERWLKADFALVKAHLGDSHGNLTYRMAARNFNPLMCMAAAKTIVQVSRIVPLGGIEPENVITPGIFVDRVVEIANPQQEEELIRAGVAYI</sequence>
<evidence type="ECO:0000256" key="1">
    <source>
        <dbReference type="ARBA" id="ARBA00005612"/>
    </source>
</evidence>
<proteinExistence type="inferred from homology"/>
<dbReference type="InterPro" id="IPR012792">
    <property type="entry name" value="3-oxoacid_CoA-transf_A"/>
</dbReference>